<dbReference type="PANTHER" id="PTHR42878:SF7">
    <property type="entry name" value="SENSOR HISTIDINE KINASE GLRK"/>
    <property type="match status" value="1"/>
</dbReference>
<dbReference type="PROSITE" id="PS50109">
    <property type="entry name" value="HIS_KIN"/>
    <property type="match status" value="1"/>
</dbReference>
<reference evidence="11 12" key="1">
    <citation type="submission" date="2017-05" db="EMBL/GenBank/DDBJ databases">
        <title>Vagococcus spp. assemblies.</title>
        <authorList>
            <person name="Gulvik C.A."/>
        </authorList>
    </citation>
    <scope>NUCLEOTIDE SEQUENCE [LARGE SCALE GENOMIC DNA]</scope>
    <source>
        <strain evidence="11 12">CCUG 51432</strain>
    </source>
</reference>
<dbReference type="InterPro" id="IPR050351">
    <property type="entry name" value="BphY/WalK/GraS-like"/>
</dbReference>
<dbReference type="CDD" id="cd00082">
    <property type="entry name" value="HisKA"/>
    <property type="match status" value="1"/>
</dbReference>
<feature type="transmembrane region" description="Helical" evidence="9">
    <location>
        <begin position="147"/>
        <end position="167"/>
    </location>
</feature>
<dbReference type="SMART" id="SM00388">
    <property type="entry name" value="HisKA"/>
    <property type="match status" value="1"/>
</dbReference>
<dbReference type="OrthoDB" id="9806130at2"/>
<gene>
    <name evidence="11" type="ORF">CBF29_02575</name>
</gene>
<keyword evidence="6" id="KW-0418">Kinase</keyword>
<dbReference type="EMBL" id="NGKA01000002">
    <property type="protein sequence ID" value="RSU15236.1"/>
    <property type="molecule type" value="Genomic_DNA"/>
</dbReference>
<dbReference type="Pfam" id="PF00512">
    <property type="entry name" value="HisKA"/>
    <property type="match status" value="1"/>
</dbReference>
<dbReference type="CDD" id="cd00075">
    <property type="entry name" value="HATPase"/>
    <property type="match status" value="1"/>
</dbReference>
<keyword evidence="8" id="KW-0902">Two-component regulatory system</keyword>
<dbReference type="GO" id="GO:0000156">
    <property type="term" value="F:phosphorelay response regulator activity"/>
    <property type="evidence" value="ECO:0007669"/>
    <property type="project" value="TreeGrafter"/>
</dbReference>
<dbReference type="GO" id="GO:0007234">
    <property type="term" value="P:osmosensory signaling via phosphorelay pathway"/>
    <property type="evidence" value="ECO:0007669"/>
    <property type="project" value="TreeGrafter"/>
</dbReference>
<evidence type="ECO:0000313" key="12">
    <source>
        <dbReference type="Proteomes" id="UP000287605"/>
    </source>
</evidence>
<dbReference type="InterPro" id="IPR003661">
    <property type="entry name" value="HisK_dim/P_dom"/>
</dbReference>
<keyword evidence="9" id="KW-0472">Membrane</keyword>
<dbReference type="PANTHER" id="PTHR42878">
    <property type="entry name" value="TWO-COMPONENT HISTIDINE KINASE"/>
    <property type="match status" value="1"/>
</dbReference>
<organism evidence="11 12">
    <name type="scientific">Vagococcus elongatus</name>
    <dbReference type="NCBI Taxonomy" id="180344"/>
    <lineage>
        <taxon>Bacteria</taxon>
        <taxon>Bacillati</taxon>
        <taxon>Bacillota</taxon>
        <taxon>Bacilli</taxon>
        <taxon>Lactobacillales</taxon>
        <taxon>Enterococcaceae</taxon>
        <taxon>Vagococcus</taxon>
    </lineage>
</organism>
<protein>
    <recommendedName>
        <fullName evidence="3">histidine kinase</fullName>
        <ecNumber evidence="3">2.7.13.3</ecNumber>
    </recommendedName>
</protein>
<dbReference type="EC" id="2.7.13.3" evidence="3"/>
<evidence type="ECO:0000256" key="8">
    <source>
        <dbReference type="ARBA" id="ARBA00023012"/>
    </source>
</evidence>
<keyword evidence="12" id="KW-1185">Reference proteome</keyword>
<keyword evidence="4" id="KW-0808">Transferase</keyword>
<dbReference type="InterPro" id="IPR036890">
    <property type="entry name" value="HATPase_C_sf"/>
</dbReference>
<keyword evidence="9" id="KW-0812">Transmembrane</keyword>
<dbReference type="SUPFAM" id="SSF55874">
    <property type="entry name" value="ATPase domain of HSP90 chaperone/DNA topoisomerase II/histidine kinase"/>
    <property type="match status" value="1"/>
</dbReference>
<comment type="subcellular location">
    <subcellularLocation>
        <location evidence="2">Membrane</location>
    </subcellularLocation>
</comment>
<proteinExistence type="predicted"/>
<dbReference type="Gene3D" id="3.30.565.10">
    <property type="entry name" value="Histidine kinase-like ATPase, C-terminal domain"/>
    <property type="match status" value="1"/>
</dbReference>
<accession>A0A430B4F0</accession>
<comment type="catalytic activity">
    <reaction evidence="1">
        <text>ATP + protein L-histidine = ADP + protein N-phospho-L-histidine.</text>
        <dbReference type="EC" id="2.7.13.3"/>
    </reaction>
</comment>
<evidence type="ECO:0000256" key="2">
    <source>
        <dbReference type="ARBA" id="ARBA00004370"/>
    </source>
</evidence>
<evidence type="ECO:0000256" key="3">
    <source>
        <dbReference type="ARBA" id="ARBA00012438"/>
    </source>
</evidence>
<feature type="domain" description="Histidine kinase" evidence="10">
    <location>
        <begin position="178"/>
        <end position="371"/>
    </location>
</feature>
<comment type="caution">
    <text evidence="11">The sequence shown here is derived from an EMBL/GenBank/DDBJ whole genome shotgun (WGS) entry which is preliminary data.</text>
</comment>
<dbReference type="GO" id="GO:0005524">
    <property type="term" value="F:ATP binding"/>
    <property type="evidence" value="ECO:0007669"/>
    <property type="project" value="UniProtKB-KW"/>
</dbReference>
<evidence type="ECO:0000256" key="9">
    <source>
        <dbReference type="SAM" id="Phobius"/>
    </source>
</evidence>
<keyword evidence="5" id="KW-0547">Nucleotide-binding</keyword>
<dbReference type="RefSeq" id="WP_126806972.1">
    <property type="nucleotide sequence ID" value="NZ_NGKA01000002.1"/>
</dbReference>
<dbReference type="GO" id="GO:0000155">
    <property type="term" value="F:phosphorelay sensor kinase activity"/>
    <property type="evidence" value="ECO:0007669"/>
    <property type="project" value="InterPro"/>
</dbReference>
<keyword evidence="9" id="KW-1133">Transmembrane helix</keyword>
<feature type="transmembrane region" description="Helical" evidence="9">
    <location>
        <begin position="7"/>
        <end position="31"/>
    </location>
</feature>
<dbReference type="InterPro" id="IPR005467">
    <property type="entry name" value="His_kinase_dom"/>
</dbReference>
<dbReference type="InterPro" id="IPR036097">
    <property type="entry name" value="HisK_dim/P_sf"/>
</dbReference>
<name>A0A430B4F0_9ENTE</name>
<evidence type="ECO:0000259" key="10">
    <source>
        <dbReference type="PROSITE" id="PS50109"/>
    </source>
</evidence>
<dbReference type="AlphaFoldDB" id="A0A430B4F0"/>
<evidence type="ECO:0000256" key="4">
    <source>
        <dbReference type="ARBA" id="ARBA00022679"/>
    </source>
</evidence>
<sequence>MQLWKKNFLLASVVSQLLIFGGLLFFNSFFFHQMLRKQYSYFYHNQQNSVSQVDFLLANDTPDTLKEYIKKMNHQQGFYYLINKENQIIFDNLPEDKRLSKQSNQGPVIQKKQNAYFLSQRINYGDDIKVSCLQDITFLYEQQNKQVLLSIVFGCLLSAVISIFLYWQMKKIYRPIQNLSHELRTPLTLIAGYSELLFRTKTTEQEKIEMSQSIYKETEQLMALISQLLIMGDLKEGEIKKQRLLFSERVNRLKGEYPQLQLESSKEEAFYGNKILIDRLIVNLLDNASRASSEIKVKIQGSEIMIENDGPHISPVVLKKLNSGKELSPDEHHGSGKGFRLCREIIFLHEGKITLYSRPNHTEVIISLKKA</sequence>
<evidence type="ECO:0000313" key="11">
    <source>
        <dbReference type="EMBL" id="RSU15236.1"/>
    </source>
</evidence>
<evidence type="ECO:0000256" key="5">
    <source>
        <dbReference type="ARBA" id="ARBA00022741"/>
    </source>
</evidence>
<dbReference type="SMART" id="SM00387">
    <property type="entry name" value="HATPase_c"/>
    <property type="match status" value="1"/>
</dbReference>
<evidence type="ECO:0000256" key="6">
    <source>
        <dbReference type="ARBA" id="ARBA00022777"/>
    </source>
</evidence>
<dbReference type="SUPFAM" id="SSF47384">
    <property type="entry name" value="Homodimeric domain of signal transducing histidine kinase"/>
    <property type="match status" value="1"/>
</dbReference>
<dbReference type="Proteomes" id="UP000287605">
    <property type="component" value="Unassembled WGS sequence"/>
</dbReference>
<evidence type="ECO:0000256" key="7">
    <source>
        <dbReference type="ARBA" id="ARBA00022840"/>
    </source>
</evidence>
<dbReference type="Pfam" id="PF02518">
    <property type="entry name" value="HATPase_c"/>
    <property type="match status" value="1"/>
</dbReference>
<keyword evidence="7" id="KW-0067">ATP-binding</keyword>
<dbReference type="GO" id="GO:0030295">
    <property type="term" value="F:protein kinase activator activity"/>
    <property type="evidence" value="ECO:0007669"/>
    <property type="project" value="TreeGrafter"/>
</dbReference>
<evidence type="ECO:0000256" key="1">
    <source>
        <dbReference type="ARBA" id="ARBA00000085"/>
    </source>
</evidence>
<dbReference type="InterPro" id="IPR003594">
    <property type="entry name" value="HATPase_dom"/>
</dbReference>
<dbReference type="Gene3D" id="1.10.287.130">
    <property type="match status" value="1"/>
</dbReference>